<keyword evidence="2" id="KW-1185">Reference proteome</keyword>
<dbReference type="Proteomes" id="UP001152607">
    <property type="component" value="Unassembled WGS sequence"/>
</dbReference>
<dbReference type="EMBL" id="CAOQHR010000005">
    <property type="protein sequence ID" value="CAI6335350.1"/>
    <property type="molecule type" value="Genomic_DNA"/>
</dbReference>
<reference evidence="1" key="1">
    <citation type="submission" date="2023-01" db="EMBL/GenBank/DDBJ databases">
        <authorList>
            <person name="Van Ghelder C."/>
            <person name="Rancurel C."/>
        </authorList>
    </citation>
    <scope>NUCLEOTIDE SEQUENCE</scope>
    <source>
        <strain evidence="1">CNCM I-4278</strain>
    </source>
</reference>
<evidence type="ECO:0000313" key="2">
    <source>
        <dbReference type="Proteomes" id="UP001152607"/>
    </source>
</evidence>
<name>A0A9W4UG38_9PLEO</name>
<sequence length="237" mass="26073">MLHGVHVRMTEHHIDVAPVAGTGAGGTSKWGWQRWFRVRRPRFSFPRGHLLLSPCPLLHTGRRQWLAAAMTMVGFIDGELGKCMSGEGWPQRRGRLWSWYSALGAANQVWRGGLRLSPARPRTKTNLIGSRHQNRHLTSSCPPGIRSPSASFGGRASLISSIASHLCRQALVRSCSRASRDAALLLAGWHFFVIHQLGAEACSERKPVDRFLPIPARPSIGEPIFQPLSGAIRPCAG</sequence>
<dbReference type="AlphaFoldDB" id="A0A9W4UG38"/>
<evidence type="ECO:0000313" key="1">
    <source>
        <dbReference type="EMBL" id="CAI6335350.1"/>
    </source>
</evidence>
<organism evidence="1 2">
    <name type="scientific">Periconia digitata</name>
    <dbReference type="NCBI Taxonomy" id="1303443"/>
    <lineage>
        <taxon>Eukaryota</taxon>
        <taxon>Fungi</taxon>
        <taxon>Dikarya</taxon>
        <taxon>Ascomycota</taxon>
        <taxon>Pezizomycotina</taxon>
        <taxon>Dothideomycetes</taxon>
        <taxon>Pleosporomycetidae</taxon>
        <taxon>Pleosporales</taxon>
        <taxon>Massarineae</taxon>
        <taxon>Periconiaceae</taxon>
        <taxon>Periconia</taxon>
    </lineage>
</organism>
<protein>
    <submittedName>
        <fullName evidence="1">Uncharacterized protein</fullName>
    </submittedName>
</protein>
<accession>A0A9W4UG38</accession>
<comment type="caution">
    <text evidence="1">The sequence shown here is derived from an EMBL/GenBank/DDBJ whole genome shotgun (WGS) entry which is preliminary data.</text>
</comment>
<proteinExistence type="predicted"/>
<gene>
    <name evidence="1" type="ORF">PDIGIT_LOCUS8430</name>
</gene>